<keyword evidence="4" id="KW-1134">Transmembrane beta strand</keyword>
<keyword evidence="3" id="KW-0813">Transport</keyword>
<dbReference type="GO" id="GO:1990281">
    <property type="term" value="C:efflux pump complex"/>
    <property type="evidence" value="ECO:0007669"/>
    <property type="project" value="TreeGrafter"/>
</dbReference>
<evidence type="ECO:0000313" key="11">
    <source>
        <dbReference type="Proteomes" id="UP000248798"/>
    </source>
</evidence>
<dbReference type="PANTHER" id="PTHR30026">
    <property type="entry name" value="OUTER MEMBRANE PROTEIN TOLC"/>
    <property type="match status" value="1"/>
</dbReference>
<dbReference type="InterPro" id="IPR051906">
    <property type="entry name" value="TolC-like"/>
</dbReference>
<evidence type="ECO:0000313" key="10">
    <source>
        <dbReference type="EMBL" id="RAM01029.1"/>
    </source>
</evidence>
<evidence type="ECO:0000256" key="2">
    <source>
        <dbReference type="ARBA" id="ARBA00007613"/>
    </source>
</evidence>
<keyword evidence="7" id="KW-0998">Cell outer membrane</keyword>
<name>A0A328F9I7_9BACT</name>
<keyword evidence="5" id="KW-0812">Transmembrane</keyword>
<protein>
    <submittedName>
        <fullName evidence="10">TolC family protein</fullName>
    </submittedName>
</protein>
<dbReference type="AlphaFoldDB" id="A0A328F9I7"/>
<comment type="subcellular location">
    <subcellularLocation>
        <location evidence="1">Cell outer membrane</location>
    </subcellularLocation>
</comment>
<dbReference type="EMBL" id="CP036313">
    <property type="protein sequence ID" value="QBH11800.1"/>
    <property type="molecule type" value="Genomic_DNA"/>
</dbReference>
<feature type="chain" id="PRO_5030062877" evidence="8">
    <location>
        <begin position="31"/>
        <end position="452"/>
    </location>
</feature>
<dbReference type="GO" id="GO:0015288">
    <property type="term" value="F:porin activity"/>
    <property type="evidence" value="ECO:0007669"/>
    <property type="project" value="TreeGrafter"/>
</dbReference>
<evidence type="ECO:0000256" key="5">
    <source>
        <dbReference type="ARBA" id="ARBA00022692"/>
    </source>
</evidence>
<organism evidence="10 11">
    <name type="scientific">Desulfobacter hydrogenophilus</name>
    <dbReference type="NCBI Taxonomy" id="2291"/>
    <lineage>
        <taxon>Bacteria</taxon>
        <taxon>Pseudomonadati</taxon>
        <taxon>Thermodesulfobacteriota</taxon>
        <taxon>Desulfobacteria</taxon>
        <taxon>Desulfobacterales</taxon>
        <taxon>Desulfobacteraceae</taxon>
        <taxon>Desulfobacter</taxon>
    </lineage>
</organism>
<gene>
    <name evidence="10" type="ORF">DO021_15685</name>
    <name evidence="9" type="ORF">EYB58_01980</name>
</gene>
<dbReference type="GO" id="GO:0015562">
    <property type="term" value="F:efflux transmembrane transporter activity"/>
    <property type="evidence" value="ECO:0007669"/>
    <property type="project" value="InterPro"/>
</dbReference>
<keyword evidence="6" id="KW-0472">Membrane</keyword>
<accession>A0A328F9I7</accession>
<dbReference type="PANTHER" id="PTHR30026:SF20">
    <property type="entry name" value="OUTER MEMBRANE PROTEIN TOLC"/>
    <property type="match status" value="1"/>
</dbReference>
<keyword evidence="8" id="KW-0732">Signal</keyword>
<evidence type="ECO:0000313" key="9">
    <source>
        <dbReference type="EMBL" id="QBH11800.1"/>
    </source>
</evidence>
<sequence length="452" mass="49843">MNKAIQANRSFLLLISAVLILVSPSGTCRAQDRLTVDRAVQIALENSLQRRMAAKDVEIADEGLSRARAEFGPTVTLQGGLYRYDDQPSLVQINQGLAELNNALSAMTYGQVPEVSLPSDSRTYYGGQIKVTQPLYTGNKLTATRRLAQANLENARKNLDASDNDLALSAQKAFYTVMLSRQMAEAMDEAVESMTGHVQEATAYHDQKIVPKLDLLRAQEKLADLRQQQLYAHNNVNLAQTSLNYVLGVDMDTRYTYDDAPQPLPLPLDLKTCIKTGMENRPEIGAVDAQIQMAKEQIAIAQSDHLPTLALVGEAHRYEPENEEPSAQIGIVASIDLFDSGRTSHKKAQAARGLEKARIVKKQLFRGIRLAVEKAYHDAQAALKSIDVAQKSLDTAQEALNAARTRYRVGLSTSLERLDAEVSLTRAKTNHIHALSMYNIAVCELERAMGKE</sequence>
<feature type="signal peptide" evidence="8">
    <location>
        <begin position="1"/>
        <end position="30"/>
    </location>
</feature>
<evidence type="ECO:0000313" key="12">
    <source>
        <dbReference type="Proteomes" id="UP000293902"/>
    </source>
</evidence>
<evidence type="ECO:0000256" key="4">
    <source>
        <dbReference type="ARBA" id="ARBA00022452"/>
    </source>
</evidence>
<evidence type="ECO:0000256" key="8">
    <source>
        <dbReference type="SAM" id="SignalP"/>
    </source>
</evidence>
<dbReference type="Proteomes" id="UP000293902">
    <property type="component" value="Chromosome"/>
</dbReference>
<dbReference type="EMBL" id="QLNI01000033">
    <property type="protein sequence ID" value="RAM01029.1"/>
    <property type="molecule type" value="Genomic_DNA"/>
</dbReference>
<evidence type="ECO:0000256" key="1">
    <source>
        <dbReference type="ARBA" id="ARBA00004442"/>
    </source>
</evidence>
<reference evidence="10 11" key="1">
    <citation type="submission" date="2018-06" db="EMBL/GenBank/DDBJ databases">
        <title>Complete Genome Sequence of Desulfobacter hydrogenophilus (DSM3380).</title>
        <authorList>
            <person name="Marietou A."/>
            <person name="Schreiber L."/>
            <person name="Marshall I."/>
            <person name="Jorgensen B."/>
        </authorList>
    </citation>
    <scope>NUCLEOTIDE SEQUENCE [LARGE SCALE GENOMIC DNA]</scope>
    <source>
        <strain evidence="10 11">DSM 3380</strain>
    </source>
</reference>
<dbReference type="GO" id="GO:0009279">
    <property type="term" value="C:cell outer membrane"/>
    <property type="evidence" value="ECO:0007669"/>
    <property type="project" value="UniProtKB-SubCell"/>
</dbReference>
<dbReference type="Gene3D" id="1.20.1600.10">
    <property type="entry name" value="Outer membrane efflux proteins (OEP)"/>
    <property type="match status" value="1"/>
</dbReference>
<reference evidence="9 12" key="2">
    <citation type="submission" date="2019-02" db="EMBL/GenBank/DDBJ databases">
        <title>Complete genome sequence of Desulfobacter hydrogenophilus AcRS1.</title>
        <authorList>
            <person name="Marietou A."/>
            <person name="Lund M.B."/>
            <person name="Marshall I.P.G."/>
            <person name="Schreiber L."/>
            <person name="Jorgensen B."/>
        </authorList>
    </citation>
    <scope>NUCLEOTIDE SEQUENCE [LARGE SCALE GENOMIC DNA]</scope>
    <source>
        <strain evidence="9 12">AcRS1</strain>
    </source>
</reference>
<dbReference type="SUPFAM" id="SSF56954">
    <property type="entry name" value="Outer membrane efflux proteins (OEP)"/>
    <property type="match status" value="1"/>
</dbReference>
<evidence type="ECO:0000256" key="7">
    <source>
        <dbReference type="ARBA" id="ARBA00023237"/>
    </source>
</evidence>
<dbReference type="RefSeq" id="WP_111958375.1">
    <property type="nucleotide sequence ID" value="NZ_CP036313.1"/>
</dbReference>
<keyword evidence="12" id="KW-1185">Reference proteome</keyword>
<dbReference type="Proteomes" id="UP000248798">
    <property type="component" value="Unassembled WGS sequence"/>
</dbReference>
<proteinExistence type="inferred from homology"/>
<dbReference type="InterPro" id="IPR003423">
    <property type="entry name" value="OMP_efflux"/>
</dbReference>
<comment type="similarity">
    <text evidence="2">Belongs to the outer membrane factor (OMF) (TC 1.B.17) family.</text>
</comment>
<dbReference type="Pfam" id="PF02321">
    <property type="entry name" value="OEP"/>
    <property type="match status" value="2"/>
</dbReference>
<evidence type="ECO:0000256" key="6">
    <source>
        <dbReference type="ARBA" id="ARBA00023136"/>
    </source>
</evidence>
<dbReference type="OrthoDB" id="9814032at2"/>
<evidence type="ECO:0000256" key="3">
    <source>
        <dbReference type="ARBA" id="ARBA00022448"/>
    </source>
</evidence>